<sequence length="132" mass="14663">MVTWHYLCFPPCVVYWLPVFQQPYHQAVALPKTLKNGMISVIFNGATRPFPVNLPKNCNNKNPTARSSRSTQRAETQMIQHGQIPIQGGGKASGIVGSFAKVITAWLHTGGKYGEQDLDFVDKVIETMDENS</sequence>
<evidence type="ECO:0000313" key="1">
    <source>
        <dbReference type="EMBL" id="TID18696.1"/>
    </source>
</evidence>
<gene>
    <name evidence="1" type="ORF">E6O75_ATG05817</name>
</gene>
<accession>A0A4Z1NSE3</accession>
<comment type="caution">
    <text evidence="1">The sequence shown here is derived from an EMBL/GenBank/DDBJ whole genome shotgun (WGS) entry which is preliminary data.</text>
</comment>
<dbReference type="AlphaFoldDB" id="A0A4Z1NSE3"/>
<name>A0A4Z1NSE3_9PEZI</name>
<reference evidence="1 2" key="1">
    <citation type="submission" date="2019-04" db="EMBL/GenBank/DDBJ databases">
        <title>High contiguity whole genome sequence and gene annotation resource for two Venturia nashicola isolates.</title>
        <authorList>
            <person name="Prokchorchik M."/>
            <person name="Won K."/>
            <person name="Lee Y."/>
            <person name="Choi E.D."/>
            <person name="Segonzac C."/>
            <person name="Sohn K.H."/>
        </authorList>
    </citation>
    <scope>NUCLEOTIDE SEQUENCE [LARGE SCALE GENOMIC DNA]</scope>
    <source>
        <strain evidence="1 2">PRI2</strain>
    </source>
</reference>
<protein>
    <submittedName>
        <fullName evidence="1">Uncharacterized protein</fullName>
    </submittedName>
</protein>
<keyword evidence="2" id="KW-1185">Reference proteome</keyword>
<dbReference type="Proteomes" id="UP000298493">
    <property type="component" value="Unassembled WGS sequence"/>
</dbReference>
<organism evidence="1 2">
    <name type="scientific">Venturia nashicola</name>
    <dbReference type="NCBI Taxonomy" id="86259"/>
    <lineage>
        <taxon>Eukaryota</taxon>
        <taxon>Fungi</taxon>
        <taxon>Dikarya</taxon>
        <taxon>Ascomycota</taxon>
        <taxon>Pezizomycotina</taxon>
        <taxon>Dothideomycetes</taxon>
        <taxon>Pleosporomycetidae</taxon>
        <taxon>Venturiales</taxon>
        <taxon>Venturiaceae</taxon>
        <taxon>Venturia</taxon>
    </lineage>
</organism>
<dbReference type="EMBL" id="SNSC02000013">
    <property type="protein sequence ID" value="TID18696.1"/>
    <property type="molecule type" value="Genomic_DNA"/>
</dbReference>
<proteinExistence type="predicted"/>
<evidence type="ECO:0000313" key="2">
    <source>
        <dbReference type="Proteomes" id="UP000298493"/>
    </source>
</evidence>